<dbReference type="EMBL" id="CP018911">
    <property type="protein sequence ID" value="AZU03943.1"/>
    <property type="molecule type" value="Genomic_DNA"/>
</dbReference>
<dbReference type="OrthoDB" id="9796140at2"/>
<organism evidence="7 8">
    <name type="scientific">Glycocaulis alkaliphilus</name>
    <dbReference type="NCBI Taxonomy" id="1434191"/>
    <lineage>
        <taxon>Bacteria</taxon>
        <taxon>Pseudomonadati</taxon>
        <taxon>Pseudomonadota</taxon>
        <taxon>Alphaproteobacteria</taxon>
        <taxon>Maricaulales</taxon>
        <taxon>Maricaulaceae</taxon>
        <taxon>Glycocaulis</taxon>
    </lineage>
</organism>
<dbReference type="Gene3D" id="3.30.420.140">
    <property type="entry name" value="YqgF/RNase H-like domain"/>
    <property type="match status" value="1"/>
</dbReference>
<dbReference type="InterPro" id="IPR005227">
    <property type="entry name" value="YqgF"/>
</dbReference>
<dbReference type="InterPro" id="IPR006641">
    <property type="entry name" value="YqgF/RNaseH-like_dom"/>
</dbReference>
<dbReference type="Pfam" id="PF03652">
    <property type="entry name" value="RuvX"/>
    <property type="match status" value="1"/>
</dbReference>
<dbReference type="GO" id="GO:0004518">
    <property type="term" value="F:nuclease activity"/>
    <property type="evidence" value="ECO:0007669"/>
    <property type="project" value="UniProtKB-KW"/>
</dbReference>
<dbReference type="PANTHER" id="PTHR33317:SF4">
    <property type="entry name" value="POLYNUCLEOTIDYL TRANSFERASE, RIBONUCLEASE H-LIKE SUPERFAMILY PROTEIN"/>
    <property type="match status" value="1"/>
</dbReference>
<comment type="function">
    <text evidence="5">Could be a nuclease involved in processing of the 5'-end of pre-16S rRNA.</text>
</comment>
<dbReference type="AlphaFoldDB" id="A0A3T0E944"/>
<keyword evidence="2 5" id="KW-0690">Ribosome biogenesis</keyword>
<keyword evidence="4 5" id="KW-0378">Hydrolase</keyword>
<feature type="domain" description="YqgF/RNase H-like" evidence="6">
    <location>
        <begin position="12"/>
        <end position="112"/>
    </location>
</feature>
<comment type="subcellular location">
    <subcellularLocation>
        <location evidence="5">Cytoplasm</location>
    </subcellularLocation>
</comment>
<keyword evidence="1 5" id="KW-0963">Cytoplasm</keyword>
<proteinExistence type="inferred from homology"/>
<evidence type="ECO:0000256" key="2">
    <source>
        <dbReference type="ARBA" id="ARBA00022517"/>
    </source>
</evidence>
<dbReference type="SMART" id="SM00732">
    <property type="entry name" value="YqgFc"/>
    <property type="match status" value="1"/>
</dbReference>
<dbReference type="NCBIfam" id="TIGR00250">
    <property type="entry name" value="RNAse_H_YqgF"/>
    <property type="match status" value="1"/>
</dbReference>
<dbReference type="InterPro" id="IPR037027">
    <property type="entry name" value="YqgF/RNaseH-like_dom_sf"/>
</dbReference>
<comment type="similarity">
    <text evidence="5">Belongs to the YqgF HJR family.</text>
</comment>
<dbReference type="PANTHER" id="PTHR33317">
    <property type="entry name" value="POLYNUCLEOTIDYL TRANSFERASE, RIBONUCLEASE H-LIKE SUPERFAMILY PROTEIN"/>
    <property type="match status" value="1"/>
</dbReference>
<evidence type="ECO:0000256" key="4">
    <source>
        <dbReference type="ARBA" id="ARBA00022801"/>
    </source>
</evidence>
<gene>
    <name evidence="7" type="ORF">X907_1410</name>
</gene>
<name>A0A3T0E944_9PROT</name>
<evidence type="ECO:0000256" key="3">
    <source>
        <dbReference type="ARBA" id="ARBA00022722"/>
    </source>
</evidence>
<dbReference type="InterPro" id="IPR012337">
    <property type="entry name" value="RNaseH-like_sf"/>
</dbReference>
<evidence type="ECO:0000313" key="8">
    <source>
        <dbReference type="Proteomes" id="UP000286954"/>
    </source>
</evidence>
<evidence type="ECO:0000313" key="7">
    <source>
        <dbReference type="EMBL" id="AZU03943.1"/>
    </source>
</evidence>
<dbReference type="HAMAP" id="MF_00651">
    <property type="entry name" value="Nuclease_YqgF"/>
    <property type="match status" value="1"/>
</dbReference>
<dbReference type="GO" id="GO:0000967">
    <property type="term" value="P:rRNA 5'-end processing"/>
    <property type="evidence" value="ECO:0007669"/>
    <property type="project" value="UniProtKB-UniRule"/>
</dbReference>
<dbReference type="Proteomes" id="UP000286954">
    <property type="component" value="Chromosome"/>
</dbReference>
<evidence type="ECO:0000256" key="1">
    <source>
        <dbReference type="ARBA" id="ARBA00022490"/>
    </source>
</evidence>
<dbReference type="SUPFAM" id="SSF53098">
    <property type="entry name" value="Ribonuclease H-like"/>
    <property type="match status" value="1"/>
</dbReference>
<dbReference type="KEGG" id="gak:X907_1410"/>
<dbReference type="GO" id="GO:0016788">
    <property type="term" value="F:hydrolase activity, acting on ester bonds"/>
    <property type="evidence" value="ECO:0007669"/>
    <property type="project" value="UniProtKB-UniRule"/>
</dbReference>
<reference evidence="7 8" key="1">
    <citation type="submission" date="2016-12" db="EMBL/GenBank/DDBJ databases">
        <title>The genome of dimorphic prosthecate Glycocaulis alkaliphilus 6b-8t, isolated from crude oil dictates its adaptability in petroleum environments.</title>
        <authorList>
            <person name="Wu X.-L."/>
            <person name="Geng S."/>
        </authorList>
    </citation>
    <scope>NUCLEOTIDE SEQUENCE [LARGE SCALE GENOMIC DNA]</scope>
    <source>
        <strain evidence="7 8">6B-8</strain>
    </source>
</reference>
<keyword evidence="3 5" id="KW-0540">Nuclease</keyword>
<dbReference type="CDD" id="cd16964">
    <property type="entry name" value="YqgF"/>
    <property type="match status" value="1"/>
</dbReference>
<protein>
    <recommendedName>
        <fullName evidence="5">Putative pre-16S rRNA nuclease</fullName>
        <ecNumber evidence="5">3.1.-.-</ecNumber>
    </recommendedName>
</protein>
<evidence type="ECO:0000259" key="6">
    <source>
        <dbReference type="SMART" id="SM00732"/>
    </source>
</evidence>
<sequence>MIFLHPALLPKGPLMALDPGTRTIGVAACNSDRTLVSPIETIERTKFSEDAARIFKLYDERACKGLIIGLPLHMDGGDGRRAQSARSLATNLLRLRDLPIAYQDERLSTFEAGETLSEAGIPIHRHKEMIDAEAAAVILEDALLRIAEGVPEA</sequence>
<keyword evidence="8" id="KW-1185">Reference proteome</keyword>
<dbReference type="EC" id="3.1.-.-" evidence="5"/>
<evidence type="ECO:0000256" key="5">
    <source>
        <dbReference type="HAMAP-Rule" id="MF_00651"/>
    </source>
</evidence>
<accession>A0A3T0E944</accession>
<dbReference type="GO" id="GO:0005829">
    <property type="term" value="C:cytosol"/>
    <property type="evidence" value="ECO:0007669"/>
    <property type="project" value="TreeGrafter"/>
</dbReference>